<name>A0A1B0EV65_LUTLO</name>
<dbReference type="VEuPathDB" id="VectorBase:LLOJ005587"/>
<protein>
    <submittedName>
        <fullName evidence="1">Uncharacterized protein</fullName>
    </submittedName>
</protein>
<dbReference type="EnsemblMetazoa" id="LLOJ005587-RA">
    <property type="protein sequence ID" value="LLOJ005587-PA"/>
    <property type="gene ID" value="LLOJ005587"/>
</dbReference>
<dbReference type="Proteomes" id="UP000092461">
    <property type="component" value="Unassembled WGS sequence"/>
</dbReference>
<accession>A0A1B0EV65</accession>
<proteinExistence type="predicted"/>
<dbReference type="EMBL" id="AJWK01017652">
    <property type="status" value="NOT_ANNOTATED_CDS"/>
    <property type="molecule type" value="Genomic_DNA"/>
</dbReference>
<reference evidence="1" key="1">
    <citation type="submission" date="2020-05" db="UniProtKB">
        <authorList>
            <consortium name="EnsemblMetazoa"/>
        </authorList>
    </citation>
    <scope>IDENTIFICATION</scope>
    <source>
        <strain evidence="1">Jacobina</strain>
    </source>
</reference>
<dbReference type="AlphaFoldDB" id="A0A1B0EV65"/>
<evidence type="ECO:0000313" key="1">
    <source>
        <dbReference type="EnsemblMetazoa" id="LLOJ005587-PA"/>
    </source>
</evidence>
<sequence>MSCDVQLGGMPPNGGLKPYWDSKGSQSVLFTTYTPNLLSHTVFSMSPLCSGRSRRSCPNPAGSSVRAPKRLVVNAETA</sequence>
<keyword evidence="2" id="KW-1185">Reference proteome</keyword>
<organism evidence="1 2">
    <name type="scientific">Lutzomyia longipalpis</name>
    <name type="common">Sand fly</name>
    <dbReference type="NCBI Taxonomy" id="7200"/>
    <lineage>
        <taxon>Eukaryota</taxon>
        <taxon>Metazoa</taxon>
        <taxon>Ecdysozoa</taxon>
        <taxon>Arthropoda</taxon>
        <taxon>Hexapoda</taxon>
        <taxon>Insecta</taxon>
        <taxon>Pterygota</taxon>
        <taxon>Neoptera</taxon>
        <taxon>Endopterygota</taxon>
        <taxon>Diptera</taxon>
        <taxon>Nematocera</taxon>
        <taxon>Psychodoidea</taxon>
        <taxon>Psychodidae</taxon>
        <taxon>Lutzomyia</taxon>
        <taxon>Lutzomyia</taxon>
    </lineage>
</organism>
<evidence type="ECO:0000313" key="2">
    <source>
        <dbReference type="Proteomes" id="UP000092461"/>
    </source>
</evidence>